<feature type="compositionally biased region" description="Polar residues" evidence="1">
    <location>
        <begin position="1130"/>
        <end position="1141"/>
    </location>
</feature>
<organism evidence="3 4">
    <name type="scientific">Ectocarpus siliculosus</name>
    <name type="common">Brown alga</name>
    <name type="synonym">Conferva siliculosa</name>
    <dbReference type="NCBI Taxonomy" id="2880"/>
    <lineage>
        <taxon>Eukaryota</taxon>
        <taxon>Sar</taxon>
        <taxon>Stramenopiles</taxon>
        <taxon>Ochrophyta</taxon>
        <taxon>PX clade</taxon>
        <taxon>Phaeophyceae</taxon>
        <taxon>Ectocarpales</taxon>
        <taxon>Ectocarpaceae</taxon>
        <taxon>Ectocarpus</taxon>
    </lineage>
</organism>
<evidence type="ECO:0000256" key="1">
    <source>
        <dbReference type="SAM" id="MobiDB-lite"/>
    </source>
</evidence>
<accession>D7G6H0</accession>
<dbReference type="OrthoDB" id="203891at2759"/>
<feature type="region of interest" description="Disordered" evidence="1">
    <location>
        <begin position="143"/>
        <end position="326"/>
    </location>
</feature>
<feature type="region of interest" description="Disordered" evidence="1">
    <location>
        <begin position="686"/>
        <end position="767"/>
    </location>
</feature>
<feature type="domain" description="cDENN" evidence="2">
    <location>
        <begin position="772"/>
        <end position="1032"/>
    </location>
</feature>
<dbReference type="Gene3D" id="3.40.50.11500">
    <property type="match status" value="1"/>
</dbReference>
<evidence type="ECO:0000313" key="4">
    <source>
        <dbReference type="Proteomes" id="UP000002630"/>
    </source>
</evidence>
<protein>
    <submittedName>
        <fullName evidence="3">DENN (ISS)</fullName>
    </submittedName>
</protein>
<dbReference type="PANTHER" id="PTHR15288">
    <property type="entry name" value="DENN DOMAIN-CONTAINING PROTEIN 2"/>
    <property type="match status" value="1"/>
</dbReference>
<dbReference type="SMART" id="SM00799">
    <property type="entry name" value="DENN"/>
    <property type="match status" value="1"/>
</dbReference>
<dbReference type="Proteomes" id="UP000002630">
    <property type="component" value="Linkage Group LG03"/>
</dbReference>
<dbReference type="InterPro" id="IPR051942">
    <property type="entry name" value="DENN_domain_containing_2"/>
</dbReference>
<feature type="region of interest" description="Disordered" evidence="1">
    <location>
        <begin position="450"/>
        <end position="588"/>
    </location>
</feature>
<proteinExistence type="predicted"/>
<feature type="compositionally biased region" description="Low complexity" evidence="1">
    <location>
        <begin position="256"/>
        <end position="283"/>
    </location>
</feature>
<name>D7G6H0_ECTSI</name>
<feature type="compositionally biased region" description="Polar residues" evidence="1">
    <location>
        <begin position="80"/>
        <end position="90"/>
    </location>
</feature>
<sequence>MGWSTTPGDGGLFWRQKPLDIDLTTPGQNREPSAATQEQKEVCEEDEEPAELNSCPDRGGDLTGPGAARSAEEDGMPEWSHTSLSVSRQPARSGRGQTKRAPGWGPSAGRYSKVGGVSRLRLALQGGKSSIFAHGASTRPLVLARESPGGGWHDGRELETVPEGSGATEMAPDATKEEMSDFLGDNECGEETSPDGAAGGPRAESAYGDDRGNAAGVSRGGATDHRLSSSPLPPRSPRIYHPSPKSEGSDDDDPAGVSIKSPSSVSDVGSSDESGFESSSASGRPLPGENGTSARSRTVVLVKGKGAGGRVSSRRGGNAAMRSRNRAALERRAASCGGGGRHEICAILGGGNDGAGFSDGGVVVGHNQGLTAKRLRVVGHRAFLLRGKRRQPSGCGHSCCFNVNCSRGDEGGEGWRRRAGRRTTLSFREPYLGGRNQHRVRVGIPAHWDLRPLSNQPTAAEASGRDVTPSANRRTWGIYDNESDDTNRSSGGGSGAGSWIRSVFSSSPSGGRRAGEKPPAHVSPRPRSIDPGPRRGNLSAKSSSSVEEERTLSGPAGTIPDGDDDANCLQDVTGTAKEGGTTPIPHGSVEGRLAPQVLACYPPEATLPFNVSDYCFPQGVQATRIDARASQSSLNKVLYQPGACQRGSQSFVFMFSGDHGFRVAGEARNHRTYGVCVTYPKVMPSREVSRNGSECGRSPQGDDDDEEDKDGTVLTVAPLAETSGTAPGTVKNGGDENGRGARGQSPPRTRGGRRGRRGGGYKGGGSSGADVQVWGCYCLLSRLPLFDLHFQILWDLLAAERIMRMKLTAERRGGLTASDEIAEAALLSNRVEELLLAVSRRYMRQAVPAPGETVRFQVHPDLPEIHYQRGAMAEFHGGHQIKNSGPNNNNVGFASYDSFASLRGDCIPPHVKDGREMIDGVAAWALPGTLSLIPVDILVAVVGALMCEYQVIVVSENLGLLSSAVLALAALTRPLLWVHPLVPVMPIDMAEVLSAPVPYLIGTPRLVAGGGGGGRVHGPLSPGQVLLDADERKVVFAHAEDASRTELPRSRALLARLAPLAKVLGESCVGVKRETPLHLASGSQAAASEVVQATVAAHISAVCTTALRHRKEIIAPTITPTSMLDAEGLTPTSSFTESMSSADATVDGDDAGHAGGEALERGGGVGGPHAGSCGGGDSSADSCDHNGVGGGDVEPAAHDDADDDWWEEDEEDSEGKGGCEKNSGQTETAASATHGAWWGTAGKGEKSQGGGGRGGGRGGRGVGSGTSRWMRRREREAPFLRLLVRSQAFEVFRAATAEKQ</sequence>
<feature type="region of interest" description="Disordered" evidence="1">
    <location>
        <begin position="1"/>
        <end position="111"/>
    </location>
</feature>
<feature type="region of interest" description="Disordered" evidence="1">
    <location>
        <begin position="1123"/>
        <end position="1273"/>
    </location>
</feature>
<feature type="compositionally biased region" description="Polar residues" evidence="1">
    <location>
        <begin position="25"/>
        <end position="37"/>
    </location>
</feature>
<feature type="compositionally biased region" description="Low complexity" evidence="1">
    <location>
        <begin position="310"/>
        <end position="320"/>
    </location>
</feature>
<dbReference type="Pfam" id="PF03456">
    <property type="entry name" value="uDENN"/>
    <property type="match status" value="1"/>
</dbReference>
<reference evidence="3 4" key="1">
    <citation type="journal article" date="2010" name="Nature">
        <title>The Ectocarpus genome and the independent evolution of multicellularity in brown algae.</title>
        <authorList>
            <person name="Cock J.M."/>
            <person name="Sterck L."/>
            <person name="Rouze P."/>
            <person name="Scornet D."/>
            <person name="Allen A.E."/>
            <person name="Amoutzias G."/>
            <person name="Anthouard V."/>
            <person name="Artiguenave F."/>
            <person name="Aury J.M."/>
            <person name="Badger J.H."/>
            <person name="Beszteri B."/>
            <person name="Billiau K."/>
            <person name="Bonnet E."/>
            <person name="Bothwell J.H."/>
            <person name="Bowler C."/>
            <person name="Boyen C."/>
            <person name="Brownlee C."/>
            <person name="Carrano C.J."/>
            <person name="Charrier B."/>
            <person name="Cho G.Y."/>
            <person name="Coelho S.M."/>
            <person name="Collen J."/>
            <person name="Corre E."/>
            <person name="Da Silva C."/>
            <person name="Delage L."/>
            <person name="Delaroque N."/>
            <person name="Dittami S.M."/>
            <person name="Doulbeau S."/>
            <person name="Elias M."/>
            <person name="Farnham G."/>
            <person name="Gachon C.M."/>
            <person name="Gschloessl B."/>
            <person name="Heesch S."/>
            <person name="Jabbari K."/>
            <person name="Jubin C."/>
            <person name="Kawai H."/>
            <person name="Kimura K."/>
            <person name="Kloareg B."/>
            <person name="Kupper F.C."/>
            <person name="Lang D."/>
            <person name="Le Bail A."/>
            <person name="Leblanc C."/>
            <person name="Lerouge P."/>
            <person name="Lohr M."/>
            <person name="Lopez P.J."/>
            <person name="Martens C."/>
            <person name="Maumus F."/>
            <person name="Michel G."/>
            <person name="Miranda-Saavedra D."/>
            <person name="Morales J."/>
            <person name="Moreau H."/>
            <person name="Motomura T."/>
            <person name="Nagasato C."/>
            <person name="Napoli C.A."/>
            <person name="Nelson D.R."/>
            <person name="Nyvall-Collen P."/>
            <person name="Peters A.F."/>
            <person name="Pommier C."/>
            <person name="Potin P."/>
            <person name="Poulain J."/>
            <person name="Quesneville H."/>
            <person name="Read B."/>
            <person name="Rensing S.A."/>
            <person name="Ritter A."/>
            <person name="Rousvoal S."/>
            <person name="Samanta M."/>
            <person name="Samson G."/>
            <person name="Schroeder D.C."/>
            <person name="Segurens B."/>
            <person name="Strittmatter M."/>
            <person name="Tonon T."/>
            <person name="Tregear J.W."/>
            <person name="Valentin K."/>
            <person name="von Dassow P."/>
            <person name="Yamagishi T."/>
            <person name="Van de Peer Y."/>
            <person name="Wincker P."/>
        </authorList>
    </citation>
    <scope>NUCLEOTIDE SEQUENCE [LARGE SCALE GENOMIC DNA]</scope>
    <source>
        <strain evidence="4">Ec32 / CCAP1310/4</strain>
    </source>
</reference>
<evidence type="ECO:0000313" key="3">
    <source>
        <dbReference type="EMBL" id="CBJ27555.1"/>
    </source>
</evidence>
<feature type="compositionally biased region" description="Gly residues" evidence="1">
    <location>
        <begin position="1247"/>
        <end position="1264"/>
    </location>
</feature>
<feature type="compositionally biased region" description="Basic residues" evidence="1">
    <location>
        <begin position="750"/>
        <end position="759"/>
    </location>
</feature>
<dbReference type="Pfam" id="PF02141">
    <property type="entry name" value="DENN"/>
    <property type="match status" value="1"/>
</dbReference>
<dbReference type="InterPro" id="IPR005113">
    <property type="entry name" value="uDENN_dom"/>
</dbReference>
<dbReference type="InterPro" id="IPR001194">
    <property type="entry name" value="cDENN_dom"/>
</dbReference>
<dbReference type="eggNOG" id="KOG3570">
    <property type="taxonomic scope" value="Eukaryota"/>
</dbReference>
<dbReference type="InParanoid" id="D7G6H0"/>
<dbReference type="PANTHER" id="PTHR15288:SF0">
    <property type="entry name" value="UDENN DOMAIN-CONTAINING PROTEIN"/>
    <property type="match status" value="1"/>
</dbReference>
<dbReference type="EMBL" id="FN648981">
    <property type="protein sequence ID" value="CBJ27555.1"/>
    <property type="molecule type" value="Genomic_DNA"/>
</dbReference>
<gene>
    <name evidence="3" type="ORF">Esi_0075_0011</name>
</gene>
<feature type="compositionally biased region" description="Gly residues" evidence="1">
    <location>
        <begin position="1161"/>
        <end position="1177"/>
    </location>
</feature>
<dbReference type="EMBL" id="FN649728">
    <property type="protein sequence ID" value="CBJ27555.1"/>
    <property type="molecule type" value="Genomic_DNA"/>
</dbReference>
<feature type="compositionally biased region" description="Polar residues" evidence="1">
    <location>
        <begin position="1222"/>
        <end position="1231"/>
    </location>
</feature>
<evidence type="ECO:0000259" key="2">
    <source>
        <dbReference type="SMART" id="SM00799"/>
    </source>
</evidence>
<dbReference type="InterPro" id="IPR043153">
    <property type="entry name" value="DENN_C"/>
</dbReference>
<feature type="compositionally biased region" description="Acidic residues" evidence="1">
    <location>
        <begin position="1200"/>
        <end position="1213"/>
    </location>
</feature>
<keyword evidence="4" id="KW-1185">Reference proteome</keyword>